<dbReference type="Gene3D" id="3.40.50.720">
    <property type="entry name" value="NAD(P)-binding Rossmann-like Domain"/>
    <property type="match status" value="1"/>
</dbReference>
<dbReference type="PROSITE" id="PS01162">
    <property type="entry name" value="QOR_ZETA_CRYSTAL"/>
    <property type="match status" value="1"/>
</dbReference>
<dbReference type="Proteomes" id="UP001212498">
    <property type="component" value="Unassembled WGS sequence"/>
</dbReference>
<dbReference type="SUPFAM" id="SSF50129">
    <property type="entry name" value="GroES-like"/>
    <property type="match status" value="1"/>
</dbReference>
<dbReference type="PANTHER" id="PTHR11695">
    <property type="entry name" value="ALCOHOL DEHYDROGENASE RELATED"/>
    <property type="match status" value="1"/>
</dbReference>
<dbReference type="PANTHER" id="PTHR11695:SF294">
    <property type="entry name" value="RETICULON-4-INTERACTING PROTEIN 1, MITOCHONDRIAL"/>
    <property type="match status" value="1"/>
</dbReference>
<protein>
    <submittedName>
        <fullName evidence="3">NAD(P)-dependent alcohol dehydrogenase</fullName>
    </submittedName>
</protein>
<keyword evidence="1" id="KW-0560">Oxidoreductase</keyword>
<dbReference type="InterPro" id="IPR050700">
    <property type="entry name" value="YIM1/Zinc_Alcohol_DH_Fams"/>
</dbReference>
<dbReference type="Gene3D" id="3.90.180.10">
    <property type="entry name" value="Medium-chain alcohol dehydrogenases, catalytic domain"/>
    <property type="match status" value="1"/>
</dbReference>
<dbReference type="SUPFAM" id="SSF51735">
    <property type="entry name" value="NAD(P)-binding Rossmann-fold domains"/>
    <property type="match status" value="1"/>
</dbReference>
<proteinExistence type="predicted"/>
<reference evidence="3 4" key="1">
    <citation type="submission" date="2022-11" db="EMBL/GenBank/DDBJ databases">
        <title>Nonomuraea corallina sp. nov., a new species of the genus Nonomuraea isolated from sea side sediment in Thai sea.</title>
        <authorList>
            <person name="Ngamcharungchit C."/>
            <person name="Matsumoto A."/>
            <person name="Suriyachadkun C."/>
            <person name="Panbangred W."/>
            <person name="Inahashi Y."/>
            <person name="Intra B."/>
        </authorList>
    </citation>
    <scope>NUCLEOTIDE SEQUENCE [LARGE SCALE GENOMIC DNA]</scope>
    <source>
        <strain evidence="3 4">DSM 43553</strain>
    </source>
</reference>
<dbReference type="InterPro" id="IPR013154">
    <property type="entry name" value="ADH-like_N"/>
</dbReference>
<accession>A0ABT4T3Q1</accession>
<organism evidence="3 4">
    <name type="scientific">Nonomuraea ferruginea</name>
    <dbReference type="NCBI Taxonomy" id="46174"/>
    <lineage>
        <taxon>Bacteria</taxon>
        <taxon>Bacillati</taxon>
        <taxon>Actinomycetota</taxon>
        <taxon>Actinomycetes</taxon>
        <taxon>Streptosporangiales</taxon>
        <taxon>Streptosporangiaceae</taxon>
        <taxon>Nonomuraea</taxon>
    </lineage>
</organism>
<gene>
    <name evidence="3" type="ORF">OUY24_24430</name>
</gene>
<dbReference type="InterPro" id="IPR002364">
    <property type="entry name" value="Quin_OxRdtase/zeta-crystal_CS"/>
</dbReference>
<dbReference type="InterPro" id="IPR020843">
    <property type="entry name" value="ER"/>
</dbReference>
<dbReference type="InterPro" id="IPR011032">
    <property type="entry name" value="GroES-like_sf"/>
</dbReference>
<dbReference type="RefSeq" id="WP_271277965.1">
    <property type="nucleotide sequence ID" value="NZ_BAABFD010000017.1"/>
</dbReference>
<dbReference type="EMBL" id="JAPNUD010000076">
    <property type="protein sequence ID" value="MDA0643788.1"/>
    <property type="molecule type" value="Genomic_DNA"/>
</dbReference>
<keyword evidence="4" id="KW-1185">Reference proteome</keyword>
<dbReference type="CDD" id="cd08267">
    <property type="entry name" value="MDR1"/>
    <property type="match status" value="1"/>
</dbReference>
<evidence type="ECO:0000313" key="4">
    <source>
        <dbReference type="Proteomes" id="UP001212498"/>
    </source>
</evidence>
<name>A0ABT4T3Q1_9ACTN</name>
<comment type="caution">
    <text evidence="3">The sequence shown here is derived from an EMBL/GenBank/DDBJ whole genome shotgun (WGS) entry which is preliminary data.</text>
</comment>
<dbReference type="InterPro" id="IPR036291">
    <property type="entry name" value="NAD(P)-bd_dom_sf"/>
</dbReference>
<feature type="domain" description="Enoyl reductase (ER)" evidence="2">
    <location>
        <begin position="10"/>
        <end position="320"/>
    </location>
</feature>
<evidence type="ECO:0000313" key="3">
    <source>
        <dbReference type="EMBL" id="MDA0643788.1"/>
    </source>
</evidence>
<evidence type="ECO:0000259" key="2">
    <source>
        <dbReference type="SMART" id="SM00829"/>
    </source>
</evidence>
<dbReference type="Pfam" id="PF08240">
    <property type="entry name" value="ADH_N"/>
    <property type="match status" value="1"/>
</dbReference>
<dbReference type="SMART" id="SM00829">
    <property type="entry name" value="PKS_ER"/>
    <property type="match status" value="1"/>
</dbReference>
<evidence type="ECO:0000256" key="1">
    <source>
        <dbReference type="ARBA" id="ARBA00023002"/>
    </source>
</evidence>
<sequence length="322" mass="33825">MKAIVQRAYGPPEILRIGEVDRPAPGDGEVLVRVRASSVNFGDLVTTRGVPYAARLVLGPRRPRHRVPGHDLAGVVEAVGPGVTRFGPGDAVYGEVVAGAYAEYARVPEKFLAAMPGGLSFEEAAAVPVAGNTALKSLRDAGRLRAGQSVLVNGASGGVGTFSVQVAKALGAEVTGVCRTRNVELVRSLGADEVIDYTRADFAQAGRRFDVILDLVGNRSLRELARLLNPGGVLVLSSGGGGTWLGPMGRILRAVVMSPFGDRTLRSSVVGRSAGNLATLKELIESGAVRPHVECAYPLGEVPDALRHFEERHARSKIAITV</sequence>
<dbReference type="Pfam" id="PF13602">
    <property type="entry name" value="ADH_zinc_N_2"/>
    <property type="match status" value="1"/>
</dbReference>